<accession>A0ABU7PG15</accession>
<keyword evidence="2" id="KW-1185">Reference proteome</keyword>
<name>A0ABU7PG15_9ACTN</name>
<reference evidence="1 2" key="1">
    <citation type="submission" date="2023-12" db="EMBL/GenBank/DDBJ databases">
        <title>Streptomyces sp. V4-01.</title>
        <authorList>
            <person name="Somphong A."/>
            <person name="Phongsopitanun W."/>
        </authorList>
    </citation>
    <scope>NUCLEOTIDE SEQUENCE [LARGE SCALE GENOMIC DNA]</scope>
    <source>
        <strain evidence="1 2">V4-01</strain>
    </source>
</reference>
<dbReference type="RefSeq" id="WP_330797807.1">
    <property type="nucleotide sequence ID" value="NZ_JAZEWV010000020.1"/>
</dbReference>
<protein>
    <submittedName>
        <fullName evidence="1">Uncharacterized protein</fullName>
    </submittedName>
</protein>
<dbReference type="EMBL" id="JAZEWV010000020">
    <property type="protein sequence ID" value="MEE4544746.1"/>
    <property type="molecule type" value="Genomic_DNA"/>
</dbReference>
<dbReference type="Proteomes" id="UP001344658">
    <property type="component" value="Unassembled WGS sequence"/>
</dbReference>
<proteinExistence type="predicted"/>
<comment type="caution">
    <text evidence="1">The sequence shown here is derived from an EMBL/GenBank/DDBJ whole genome shotgun (WGS) entry which is preliminary data.</text>
</comment>
<evidence type="ECO:0000313" key="2">
    <source>
        <dbReference type="Proteomes" id="UP001344658"/>
    </source>
</evidence>
<evidence type="ECO:0000313" key="1">
    <source>
        <dbReference type="EMBL" id="MEE4544746.1"/>
    </source>
</evidence>
<sequence>MGTLSGDGSCEVVARDARGGLWKFTDWDGSLSHPVWEGGGWQMYTHLL</sequence>
<gene>
    <name evidence="1" type="ORF">V2S66_22605</name>
</gene>
<organism evidence="1 2">
    <name type="scientific">Actinacidiphila polyblastidii</name>
    <dbReference type="NCBI Taxonomy" id="3110430"/>
    <lineage>
        <taxon>Bacteria</taxon>
        <taxon>Bacillati</taxon>
        <taxon>Actinomycetota</taxon>
        <taxon>Actinomycetes</taxon>
        <taxon>Kitasatosporales</taxon>
        <taxon>Streptomycetaceae</taxon>
        <taxon>Actinacidiphila</taxon>
    </lineage>
</organism>